<keyword evidence="2" id="KW-0862">Zinc</keyword>
<feature type="binding site" evidence="2">
    <location>
        <position position="358"/>
    </location>
    <ligand>
        <name>Zn(2+)</name>
        <dbReference type="ChEBI" id="CHEBI:29105"/>
        <note>catalytic</note>
    </ligand>
</feature>
<evidence type="ECO:0000313" key="5">
    <source>
        <dbReference type="Proteomes" id="UP000282028"/>
    </source>
</evidence>
<sequence>MWRKSGARAVLLGVGILLAGIMWLRPWSEVQSGAVTNESVIPTEQGQAAPKDAATYTADMQIDPKAHRVTGTLTVRFVPKDDHVYFHLYPNTFQKAADLSTDSWERVLGKQREPGGIQITSVRVNGEDVPVRYQGPTQTLLHVPIASSGMGTADHSEIEMRFQLQVPYNKGRLSYNDNAMWLGNWLPILAVKEPGGWRLDPYSAIGDPFYSETANYHLRVQLADEYQLATSGVESVAVVTQTRPQRQTLYEIDALNVRDLAMVVMDDTYHKVTATVEDTVVHIWSQEGDDTRIVSRLHEAAEGALRYFSEQFGPYPYKEYDVVKTGGFFGGMEYPGIVFIQEEFFERADPIGDAVIAHETAHQWFYGLVGNDEVREAWLDESLSDYATLAYLTDVSRNSANLYIKMRQSQSREAEAYAAKGLAVWQSVEQFPDWDSYVRLVYARGGAMLWHLSQEWGQERVHRILRQFVSQHQYGQAKGQQLVELLSKEAGADATPFIDYWLHLKLDQQEHAKAWVEKGKHE</sequence>
<dbReference type="GO" id="GO:0008270">
    <property type="term" value="F:zinc ion binding"/>
    <property type="evidence" value="ECO:0007669"/>
    <property type="project" value="InterPro"/>
</dbReference>
<comment type="cofactor">
    <cofactor evidence="2">
        <name>Zn(2+)</name>
        <dbReference type="ChEBI" id="CHEBI:29105"/>
    </cofactor>
    <text evidence="2">Binds 1 zinc ion per subunit.</text>
</comment>
<dbReference type="EMBL" id="RHHR01000015">
    <property type="protein sequence ID" value="RNB74109.1"/>
    <property type="molecule type" value="Genomic_DNA"/>
</dbReference>
<dbReference type="SUPFAM" id="SSF55486">
    <property type="entry name" value="Metalloproteases ('zincins'), catalytic domain"/>
    <property type="match status" value="1"/>
</dbReference>
<feature type="domain" description="Peptidase M1 membrane alanine aminopeptidase" evidence="3">
    <location>
        <begin position="300"/>
        <end position="501"/>
    </location>
</feature>
<keyword evidence="2" id="KW-0479">Metal-binding</keyword>
<reference evidence="4 5" key="1">
    <citation type="submission" date="2018-10" db="EMBL/GenBank/DDBJ databases">
        <title>Phylogenomics of Brevibacillus.</title>
        <authorList>
            <person name="Dunlap C."/>
        </authorList>
    </citation>
    <scope>NUCLEOTIDE SEQUENCE [LARGE SCALE GENOMIC DNA]</scope>
    <source>
        <strain evidence="4 5">JCM 12215</strain>
    </source>
</reference>
<organism evidence="4 5">
    <name type="scientific">Brevibacillus invocatus</name>
    <dbReference type="NCBI Taxonomy" id="173959"/>
    <lineage>
        <taxon>Bacteria</taxon>
        <taxon>Bacillati</taxon>
        <taxon>Bacillota</taxon>
        <taxon>Bacilli</taxon>
        <taxon>Bacillales</taxon>
        <taxon>Paenibacillaceae</taxon>
        <taxon>Brevibacillus</taxon>
    </lineage>
</organism>
<dbReference type="InterPro" id="IPR014782">
    <property type="entry name" value="Peptidase_M1_dom"/>
</dbReference>
<evidence type="ECO:0000313" key="4">
    <source>
        <dbReference type="EMBL" id="RNB74109.1"/>
    </source>
</evidence>
<keyword evidence="5" id="KW-1185">Reference proteome</keyword>
<dbReference type="PANTHER" id="PTHR45726">
    <property type="entry name" value="LEUKOTRIENE A-4 HYDROLASE"/>
    <property type="match status" value="1"/>
</dbReference>
<evidence type="ECO:0000256" key="2">
    <source>
        <dbReference type="PIRSR" id="PIRSR634015-3"/>
    </source>
</evidence>
<accession>A0A3M8CEP3</accession>
<feature type="binding site" evidence="2">
    <location>
        <position position="362"/>
    </location>
    <ligand>
        <name>Zn(2+)</name>
        <dbReference type="ChEBI" id="CHEBI:29105"/>
        <note>catalytic</note>
    </ligand>
</feature>
<dbReference type="Pfam" id="PF01433">
    <property type="entry name" value="Peptidase_M1"/>
    <property type="match status" value="1"/>
</dbReference>
<feature type="active site" description="Proton acceptor" evidence="1">
    <location>
        <position position="359"/>
    </location>
</feature>
<feature type="active site" description="Proton donor" evidence="1">
    <location>
        <position position="442"/>
    </location>
</feature>
<dbReference type="Gene3D" id="1.10.390.10">
    <property type="entry name" value="Neutral Protease Domain 2"/>
    <property type="match status" value="1"/>
</dbReference>
<dbReference type="OrthoDB" id="9814383at2"/>
<dbReference type="GO" id="GO:0008237">
    <property type="term" value="F:metallopeptidase activity"/>
    <property type="evidence" value="ECO:0007669"/>
    <property type="project" value="InterPro"/>
</dbReference>
<dbReference type="RefSeq" id="WP_122908970.1">
    <property type="nucleotide sequence ID" value="NZ_CBCSBE010000035.1"/>
</dbReference>
<protein>
    <submittedName>
        <fullName evidence="4">M1 family peptidase</fullName>
    </submittedName>
</protein>
<evidence type="ECO:0000256" key="1">
    <source>
        <dbReference type="PIRSR" id="PIRSR634015-1"/>
    </source>
</evidence>
<feature type="binding site" evidence="2">
    <location>
        <position position="381"/>
    </location>
    <ligand>
        <name>Zn(2+)</name>
        <dbReference type="ChEBI" id="CHEBI:29105"/>
        <note>catalytic</note>
    </ligand>
</feature>
<dbReference type="Proteomes" id="UP000282028">
    <property type="component" value="Unassembled WGS sequence"/>
</dbReference>
<dbReference type="InterPro" id="IPR027268">
    <property type="entry name" value="Peptidase_M4/M1_CTD_sf"/>
</dbReference>
<name>A0A3M8CEP3_9BACL</name>
<comment type="caution">
    <text evidence="4">The sequence shown here is derived from an EMBL/GenBank/DDBJ whole genome shotgun (WGS) entry which is preliminary data.</text>
</comment>
<dbReference type="CDD" id="cd09604">
    <property type="entry name" value="M1_APN_like"/>
    <property type="match status" value="1"/>
</dbReference>
<dbReference type="AlphaFoldDB" id="A0A3M8CEP3"/>
<dbReference type="InterPro" id="IPR034015">
    <property type="entry name" value="M1_LTA4H"/>
</dbReference>
<dbReference type="PANTHER" id="PTHR45726:SF3">
    <property type="entry name" value="LEUKOTRIENE A-4 HYDROLASE"/>
    <property type="match status" value="1"/>
</dbReference>
<gene>
    <name evidence="4" type="ORF">EDM52_10610</name>
</gene>
<evidence type="ECO:0000259" key="3">
    <source>
        <dbReference type="Pfam" id="PF01433"/>
    </source>
</evidence>
<proteinExistence type="predicted"/>